<dbReference type="AlphaFoldDB" id="A0AAV3M1T9"/>
<dbReference type="InterPro" id="IPR022225">
    <property type="entry name" value="Phage_tail_fibre_N"/>
</dbReference>
<dbReference type="Proteomes" id="UP000022311">
    <property type="component" value="Unassembled WGS sequence"/>
</dbReference>
<reference evidence="2 3" key="1">
    <citation type="submission" date="2014-01" db="EMBL/GenBank/DDBJ databases">
        <authorList>
            <person name="Durkin A.S."/>
            <person name="McCorrison J."/>
            <person name="Torralba M."/>
            <person name="Gillis M."/>
            <person name="Haft D.H."/>
            <person name="Methe B."/>
            <person name="Sutton G."/>
            <person name="Nelson K.E."/>
        </authorList>
    </citation>
    <scope>NUCLEOTIDE SEQUENCE [LARGE SCALE GENOMIC DNA]</scope>
    <source>
        <strain evidence="2 3">205/92</strain>
    </source>
</reference>
<evidence type="ECO:0000313" key="3">
    <source>
        <dbReference type="Proteomes" id="UP000022311"/>
    </source>
</evidence>
<name>A0AAV3M1T9_9GAMM</name>
<proteinExistence type="predicted"/>
<dbReference type="EMBL" id="JALD01000069">
    <property type="protein sequence ID" value="EUD09684.1"/>
    <property type="molecule type" value="Genomic_DNA"/>
</dbReference>
<feature type="domain" description="Phage tail fibre protein N-terminal" evidence="1">
    <location>
        <begin position="3"/>
        <end position="158"/>
    </location>
</feature>
<gene>
    <name evidence="2" type="ORF">HMPREF1563_2852</name>
</gene>
<comment type="caution">
    <text evidence="2">The sequence shown here is derived from an EMBL/GenBank/DDBJ whole genome shotgun (WGS) entry which is preliminary data.</text>
</comment>
<organism evidence="2 3">
    <name type="scientific">Providencia alcalifaciens 205/92</name>
    <dbReference type="NCBI Taxonomy" id="1256988"/>
    <lineage>
        <taxon>Bacteria</taxon>
        <taxon>Pseudomonadati</taxon>
        <taxon>Pseudomonadota</taxon>
        <taxon>Gammaproteobacteria</taxon>
        <taxon>Enterobacterales</taxon>
        <taxon>Morganellaceae</taxon>
        <taxon>Providencia</taxon>
    </lineage>
</organism>
<protein>
    <submittedName>
        <fullName evidence="2">Tail fiber protein</fullName>
    </submittedName>
</protein>
<dbReference type="Pfam" id="PF12571">
    <property type="entry name" value="Phage_tail_fib"/>
    <property type="match status" value="1"/>
</dbReference>
<evidence type="ECO:0000259" key="1">
    <source>
        <dbReference type="Pfam" id="PF12571"/>
    </source>
</evidence>
<feature type="non-terminal residue" evidence="2">
    <location>
        <position position="493"/>
    </location>
</feature>
<evidence type="ECO:0000313" key="2">
    <source>
        <dbReference type="EMBL" id="EUD09684.1"/>
    </source>
</evidence>
<accession>A0AAV3M1T9</accession>
<sequence length="493" mass="53054">MASVITTAFENWKAQEAANGNAVLLDEFVFANIPNLDPTQPIDRNETLPPTNQIVHRQAVNKAGLASENAVAYSVTLGAEVGNFDFNWIGLINKESGTVAMITHAPTQKKLKTQNGQQGNVLTRSFLLEFQGAAAETQIQTTAETWQIDFTARLSGIDEMQRLINLDNYGAAAFFDDGFEVTRNGEQYTIKKGSGYVGGLRGQLEKNQILNGLRNTKIYADFSYQGNISSQWNTVIKITETATLSNYVDVAGFTHQVFAIASIDASGNVKDLRPQGALSSQEISALEARFKLDLSKKIDKANITNQTGNSSELVASQGMVTSELGKKQPVGDYATNNALNEKFNTANNNANGRVPNTRRVNNKPLSADITLSAADVGAYTKAETDIKVADAKKAGTDAQVTANAANTAATNANNNANGRVPNTRKVNNKPLSTDITLSAGDVGAYTKTESDARYMKNALNVRLGAKTRYSPSSNRVSWNWEAPAGNVLTGLVV</sequence>